<comment type="caution">
    <text evidence="12">The sequence shown here is derived from an EMBL/GenBank/DDBJ whole genome shotgun (WGS) entry which is preliminary data.</text>
</comment>
<evidence type="ECO:0000313" key="13">
    <source>
        <dbReference type="Proteomes" id="UP000824132"/>
    </source>
</evidence>
<keyword evidence="5" id="KW-0479">Metal-binding</keyword>
<dbReference type="InterPro" id="IPR002646">
    <property type="entry name" value="PolA_pol_head_dom"/>
</dbReference>
<dbReference type="AlphaFoldDB" id="A0A9D2CYC5"/>
<feature type="domain" description="HD" evidence="10">
    <location>
        <begin position="255"/>
        <end position="361"/>
    </location>
</feature>
<keyword evidence="6" id="KW-0547">Nucleotide-binding</keyword>
<dbReference type="PANTHER" id="PTHR46173:SF1">
    <property type="entry name" value="CCA TRNA NUCLEOTIDYLTRANSFERASE 1, MITOCHONDRIAL"/>
    <property type="match status" value="1"/>
</dbReference>
<evidence type="ECO:0000259" key="9">
    <source>
        <dbReference type="Pfam" id="PF01743"/>
    </source>
</evidence>
<dbReference type="CDD" id="cd05398">
    <property type="entry name" value="NT_ClassII-CCAase"/>
    <property type="match status" value="1"/>
</dbReference>
<dbReference type="InterPro" id="IPR032828">
    <property type="entry name" value="PolyA_RNA-bd"/>
</dbReference>
<dbReference type="GO" id="GO:0046872">
    <property type="term" value="F:metal ion binding"/>
    <property type="evidence" value="ECO:0007669"/>
    <property type="project" value="UniProtKB-KW"/>
</dbReference>
<dbReference type="Pfam" id="PF12627">
    <property type="entry name" value="PolyA_pol_RNAbd"/>
    <property type="match status" value="1"/>
</dbReference>
<dbReference type="GO" id="GO:0016779">
    <property type="term" value="F:nucleotidyltransferase activity"/>
    <property type="evidence" value="ECO:0007669"/>
    <property type="project" value="UniProtKB-KW"/>
</dbReference>
<feature type="domain" description="Poly A polymerase head" evidence="9">
    <location>
        <begin position="20"/>
        <end position="144"/>
    </location>
</feature>
<gene>
    <name evidence="12" type="ORF">H9727_02255</name>
</gene>
<organism evidence="12 13">
    <name type="scientific">Candidatus Borkfalkia avistercoris</name>
    <dbReference type="NCBI Taxonomy" id="2838504"/>
    <lineage>
        <taxon>Bacteria</taxon>
        <taxon>Bacillati</taxon>
        <taxon>Bacillota</taxon>
        <taxon>Clostridia</taxon>
        <taxon>Christensenellales</taxon>
        <taxon>Christensenellaceae</taxon>
        <taxon>Candidatus Borkfalkia</taxon>
    </lineage>
</organism>
<keyword evidence="8" id="KW-0694">RNA-binding</keyword>
<keyword evidence="3" id="KW-0819">tRNA processing</keyword>
<keyword evidence="4" id="KW-0548">Nucleotidyltransferase</keyword>
<dbReference type="InterPro" id="IPR006674">
    <property type="entry name" value="HD_domain"/>
</dbReference>
<dbReference type="Pfam" id="PF01743">
    <property type="entry name" value="PolyA_pol"/>
    <property type="match status" value="1"/>
</dbReference>
<evidence type="ECO:0000256" key="8">
    <source>
        <dbReference type="RuleBase" id="RU003953"/>
    </source>
</evidence>
<proteinExistence type="inferred from homology"/>
<keyword evidence="7" id="KW-0460">Magnesium</keyword>
<evidence type="ECO:0000256" key="1">
    <source>
        <dbReference type="ARBA" id="ARBA00001946"/>
    </source>
</evidence>
<comment type="similarity">
    <text evidence="8">Belongs to the tRNA nucleotidyltransferase/poly(A) polymerase family.</text>
</comment>
<evidence type="ECO:0000256" key="5">
    <source>
        <dbReference type="ARBA" id="ARBA00022723"/>
    </source>
</evidence>
<dbReference type="GO" id="GO:0000049">
    <property type="term" value="F:tRNA binding"/>
    <property type="evidence" value="ECO:0007669"/>
    <property type="project" value="TreeGrafter"/>
</dbReference>
<evidence type="ECO:0000259" key="11">
    <source>
        <dbReference type="Pfam" id="PF12627"/>
    </source>
</evidence>
<dbReference type="InterPro" id="IPR050264">
    <property type="entry name" value="Bact_CCA-adding_enz_type3_sf"/>
</dbReference>
<evidence type="ECO:0000313" key="12">
    <source>
        <dbReference type="EMBL" id="HIZ03088.1"/>
    </source>
</evidence>
<name>A0A9D2CYC5_9FIRM</name>
<evidence type="ECO:0000256" key="7">
    <source>
        <dbReference type="ARBA" id="ARBA00022842"/>
    </source>
</evidence>
<dbReference type="Gene3D" id="3.30.460.10">
    <property type="entry name" value="Beta Polymerase, domain 2"/>
    <property type="match status" value="1"/>
</dbReference>
<dbReference type="SUPFAM" id="SSF81891">
    <property type="entry name" value="Poly A polymerase C-terminal region-like"/>
    <property type="match status" value="1"/>
</dbReference>
<keyword evidence="2 8" id="KW-0808">Transferase</keyword>
<evidence type="ECO:0000256" key="4">
    <source>
        <dbReference type="ARBA" id="ARBA00022695"/>
    </source>
</evidence>
<sequence length="447" mass="49861">MLLEIPYKLRLLAKRADFPLYVAGGAVRDALCGYAYDDFDLAAPAPAEKLAALAAECGFKINGTYKNTGTVNFTDGERKYEFTSFRKDVYRGGEHAPEKVTFTDDIVTDARRRDFKCNALYYDIGADELVDPLGGRKDVEERAVNTTRDADEVFAEDGLRLMRLARQCAENGFVPTTECIFGAKFNAARIQKIAPERIYTELTLLLHADEKHGIRYGHYDGLELLKGTDVLSYVLPELAAGDGMPQRSDFHDHDVLEHSLRAAKYADGKVRLSSLLHDVGKPYCFLHTGKFHGHDAEGARIAGEILERLKAPKKLAQTAVRLVGAHMYDLDGKAKENKVRAFIAKNHDIYDLLLLVKQADYSACKDDLRECPTITKWEGIRRKMLAEGVPFTLKELKINGNDLKGLFPPEKIGETLGALLRECVYDGSKNEREKLLAAAERLAAKEA</sequence>
<evidence type="ECO:0000259" key="10">
    <source>
        <dbReference type="Pfam" id="PF01966"/>
    </source>
</evidence>
<accession>A0A9D2CYC5</accession>
<evidence type="ECO:0000256" key="6">
    <source>
        <dbReference type="ARBA" id="ARBA00022741"/>
    </source>
</evidence>
<dbReference type="CDD" id="cd00077">
    <property type="entry name" value="HDc"/>
    <property type="match status" value="1"/>
</dbReference>
<reference evidence="12" key="1">
    <citation type="journal article" date="2021" name="PeerJ">
        <title>Extensive microbial diversity within the chicken gut microbiome revealed by metagenomics and culture.</title>
        <authorList>
            <person name="Gilroy R."/>
            <person name="Ravi A."/>
            <person name="Getino M."/>
            <person name="Pursley I."/>
            <person name="Horton D.L."/>
            <person name="Alikhan N.F."/>
            <person name="Baker D."/>
            <person name="Gharbi K."/>
            <person name="Hall N."/>
            <person name="Watson M."/>
            <person name="Adriaenssens E.M."/>
            <person name="Foster-Nyarko E."/>
            <person name="Jarju S."/>
            <person name="Secka A."/>
            <person name="Antonio M."/>
            <person name="Oren A."/>
            <person name="Chaudhuri R.R."/>
            <person name="La Ragione R."/>
            <person name="Hildebrand F."/>
            <person name="Pallen M.J."/>
        </authorList>
    </citation>
    <scope>NUCLEOTIDE SEQUENCE</scope>
    <source>
        <strain evidence="12">CHK187-5294</strain>
    </source>
</reference>
<dbReference type="Proteomes" id="UP000824132">
    <property type="component" value="Unassembled WGS sequence"/>
</dbReference>
<dbReference type="PANTHER" id="PTHR46173">
    <property type="entry name" value="CCA TRNA NUCLEOTIDYLTRANSFERASE 1, MITOCHONDRIAL"/>
    <property type="match status" value="1"/>
</dbReference>
<dbReference type="Gene3D" id="1.10.3090.10">
    <property type="entry name" value="cca-adding enzyme, domain 2"/>
    <property type="match status" value="1"/>
</dbReference>
<dbReference type="Gene3D" id="1.10.246.80">
    <property type="match status" value="1"/>
</dbReference>
<dbReference type="SUPFAM" id="SSF81301">
    <property type="entry name" value="Nucleotidyltransferase"/>
    <property type="match status" value="1"/>
</dbReference>
<comment type="cofactor">
    <cofactor evidence="1">
        <name>Mg(2+)</name>
        <dbReference type="ChEBI" id="CHEBI:18420"/>
    </cofactor>
</comment>
<dbReference type="InterPro" id="IPR003607">
    <property type="entry name" value="HD/PDEase_dom"/>
</dbReference>
<reference evidence="12" key="2">
    <citation type="submission" date="2021-04" db="EMBL/GenBank/DDBJ databases">
        <authorList>
            <person name="Gilroy R."/>
        </authorList>
    </citation>
    <scope>NUCLEOTIDE SEQUENCE</scope>
    <source>
        <strain evidence="12">CHK187-5294</strain>
    </source>
</reference>
<protein>
    <submittedName>
        <fullName evidence="12">HD domain-containing protein</fullName>
    </submittedName>
</protein>
<dbReference type="EMBL" id="DXCL01000012">
    <property type="protein sequence ID" value="HIZ03088.1"/>
    <property type="molecule type" value="Genomic_DNA"/>
</dbReference>
<dbReference type="Pfam" id="PF01966">
    <property type="entry name" value="HD"/>
    <property type="match status" value="1"/>
</dbReference>
<dbReference type="InterPro" id="IPR043519">
    <property type="entry name" value="NT_sf"/>
</dbReference>
<feature type="domain" description="tRNA nucleotidyltransferase/poly(A) polymerase RNA and SrmB- binding" evidence="11">
    <location>
        <begin position="186"/>
        <end position="239"/>
    </location>
</feature>
<dbReference type="GO" id="GO:0008033">
    <property type="term" value="P:tRNA processing"/>
    <property type="evidence" value="ECO:0007669"/>
    <property type="project" value="UniProtKB-KW"/>
</dbReference>
<evidence type="ECO:0000256" key="2">
    <source>
        <dbReference type="ARBA" id="ARBA00022679"/>
    </source>
</evidence>
<evidence type="ECO:0000256" key="3">
    <source>
        <dbReference type="ARBA" id="ARBA00022694"/>
    </source>
</evidence>
<dbReference type="GO" id="GO:0000166">
    <property type="term" value="F:nucleotide binding"/>
    <property type="evidence" value="ECO:0007669"/>
    <property type="project" value="UniProtKB-KW"/>
</dbReference>